<protein>
    <recommendedName>
        <fullName evidence="2">tetrahydrofolate synthase</fullName>
        <ecNumber evidence="2">6.3.2.17</ecNumber>
    </recommendedName>
    <alternativeName>
        <fullName evidence="8">Tetrahydrofolylpolyglutamate synthase</fullName>
    </alternativeName>
</protein>
<evidence type="ECO:0000259" key="11">
    <source>
        <dbReference type="Pfam" id="PF02875"/>
    </source>
</evidence>
<dbReference type="PROSITE" id="PS01011">
    <property type="entry name" value="FOLYLPOLYGLU_SYNT_1"/>
    <property type="match status" value="1"/>
</dbReference>
<dbReference type="InterPro" id="IPR036565">
    <property type="entry name" value="Mur-like_cat_sf"/>
</dbReference>
<dbReference type="RefSeq" id="WP_081373873.1">
    <property type="nucleotide sequence ID" value="NZ_FQXK01000023.1"/>
</dbReference>
<dbReference type="SUPFAM" id="SSF53623">
    <property type="entry name" value="MurD-like peptide ligases, catalytic domain"/>
    <property type="match status" value="1"/>
</dbReference>
<dbReference type="OrthoDB" id="9809356at2"/>
<evidence type="ECO:0000259" key="12">
    <source>
        <dbReference type="Pfam" id="PF08245"/>
    </source>
</evidence>
<evidence type="ECO:0000256" key="9">
    <source>
        <dbReference type="ARBA" id="ARBA00047493"/>
    </source>
</evidence>
<evidence type="ECO:0000256" key="6">
    <source>
        <dbReference type="ARBA" id="ARBA00022840"/>
    </source>
</evidence>
<dbReference type="PROSITE" id="PS01012">
    <property type="entry name" value="FOLYLPOLYGLU_SYNT_2"/>
    <property type="match status" value="1"/>
</dbReference>
<sequence>MTDNNLDENIICIKKLHKENKLNLDVCDEFLNMLPSLTTKHSVSDNASFLEIMGRPDRNMKIIHVAGTNGKGSVCNYLSSILVQTGFHVGMFTSPHLVKVTERFKINGNDISDDVFIASFLNILDEIEKYQKTEEGRGDFFPSYFEYLFFMAMDIYKDSAIDYLVLETGLGGLLDVTNVIEKPLACVITEIGFDHMQYLGDSYEEIAAHKAGIIKEKVPVIFFDKRKETTKVITDTAQKKQAKIRCITEANISNVKLLEDDGGNKYVDFCFDSEYYNYVGLCLRTAATYQTQNAALAISCIEEISDLGDIRISFDNIKTGLNKALWPCRMEEIRPGFIVDGAHNTDGMEAFLKSAGEIENKGNKILLFGAVSDKQYFEMASMIENSKIFDKIAVACLRTGRSLDMESLKDAFSSFDNVSFYDSVDDAVAYIYSIRQNNDLIFAAGSLYLAGQLKEKSE</sequence>
<dbReference type="Gene3D" id="3.90.190.20">
    <property type="entry name" value="Mur ligase, C-terminal domain"/>
    <property type="match status" value="1"/>
</dbReference>
<keyword evidence="4" id="KW-0479">Metal-binding</keyword>
<dbReference type="PANTHER" id="PTHR11136:SF0">
    <property type="entry name" value="DIHYDROFOLATE SYNTHETASE-RELATED"/>
    <property type="match status" value="1"/>
</dbReference>
<dbReference type="Proteomes" id="UP000184278">
    <property type="component" value="Unassembled WGS sequence"/>
</dbReference>
<dbReference type="GO" id="GO:0005737">
    <property type="term" value="C:cytoplasm"/>
    <property type="evidence" value="ECO:0007669"/>
    <property type="project" value="TreeGrafter"/>
</dbReference>
<evidence type="ECO:0000313" key="14">
    <source>
        <dbReference type="Proteomes" id="UP000184278"/>
    </source>
</evidence>
<dbReference type="InterPro" id="IPR018109">
    <property type="entry name" value="Folylpolyglutamate_synth_CS"/>
</dbReference>
<dbReference type="EMBL" id="FQXK01000023">
    <property type="protein sequence ID" value="SHI27771.1"/>
    <property type="molecule type" value="Genomic_DNA"/>
</dbReference>
<dbReference type="Gene3D" id="3.40.1190.10">
    <property type="entry name" value="Mur-like, catalytic domain"/>
    <property type="match status" value="1"/>
</dbReference>
<dbReference type="GO" id="GO:0004326">
    <property type="term" value="F:tetrahydrofolylpolyglutamate synthase activity"/>
    <property type="evidence" value="ECO:0007669"/>
    <property type="project" value="UniProtKB-EC"/>
</dbReference>
<evidence type="ECO:0000256" key="8">
    <source>
        <dbReference type="ARBA" id="ARBA00030592"/>
    </source>
</evidence>
<keyword evidence="14" id="KW-1185">Reference proteome</keyword>
<dbReference type="GO" id="GO:0046872">
    <property type="term" value="F:metal ion binding"/>
    <property type="evidence" value="ECO:0007669"/>
    <property type="project" value="UniProtKB-KW"/>
</dbReference>
<dbReference type="PIRSF" id="PIRSF001563">
    <property type="entry name" value="Folylpolyglu_synth"/>
    <property type="match status" value="1"/>
</dbReference>
<dbReference type="InterPro" id="IPR004101">
    <property type="entry name" value="Mur_ligase_C"/>
</dbReference>
<proteinExistence type="inferred from homology"/>
<dbReference type="SUPFAM" id="SSF53244">
    <property type="entry name" value="MurD-like peptide ligases, peptide-binding domain"/>
    <property type="match status" value="1"/>
</dbReference>
<evidence type="ECO:0000256" key="10">
    <source>
        <dbReference type="PIRNR" id="PIRNR001563"/>
    </source>
</evidence>
<dbReference type="InterPro" id="IPR013221">
    <property type="entry name" value="Mur_ligase_cen"/>
</dbReference>
<evidence type="ECO:0000256" key="1">
    <source>
        <dbReference type="ARBA" id="ARBA00008276"/>
    </source>
</evidence>
<evidence type="ECO:0000256" key="4">
    <source>
        <dbReference type="ARBA" id="ARBA00022723"/>
    </source>
</evidence>
<evidence type="ECO:0000256" key="7">
    <source>
        <dbReference type="ARBA" id="ARBA00022842"/>
    </source>
</evidence>
<accession>A0A1M5ZU40</accession>
<dbReference type="NCBIfam" id="TIGR01499">
    <property type="entry name" value="folC"/>
    <property type="match status" value="1"/>
</dbReference>
<keyword evidence="7" id="KW-0460">Magnesium</keyword>
<dbReference type="PANTHER" id="PTHR11136">
    <property type="entry name" value="FOLYLPOLYGLUTAMATE SYNTHASE-RELATED"/>
    <property type="match status" value="1"/>
</dbReference>
<dbReference type="GO" id="GO:0008841">
    <property type="term" value="F:dihydrofolate synthase activity"/>
    <property type="evidence" value="ECO:0007669"/>
    <property type="project" value="TreeGrafter"/>
</dbReference>
<evidence type="ECO:0000256" key="5">
    <source>
        <dbReference type="ARBA" id="ARBA00022741"/>
    </source>
</evidence>
<evidence type="ECO:0000256" key="3">
    <source>
        <dbReference type="ARBA" id="ARBA00022598"/>
    </source>
</evidence>
<dbReference type="Pfam" id="PF02875">
    <property type="entry name" value="Mur_ligase_C"/>
    <property type="match status" value="1"/>
</dbReference>
<dbReference type="AlphaFoldDB" id="A0A1M5ZU40"/>
<feature type="domain" description="Mur ligase central" evidence="12">
    <location>
        <begin position="157"/>
        <end position="299"/>
    </location>
</feature>
<evidence type="ECO:0000313" key="13">
    <source>
        <dbReference type="EMBL" id="SHI27771.1"/>
    </source>
</evidence>
<dbReference type="Pfam" id="PF08245">
    <property type="entry name" value="Mur_ligase_M"/>
    <property type="match status" value="1"/>
</dbReference>
<dbReference type="EC" id="6.3.2.17" evidence="2"/>
<dbReference type="InterPro" id="IPR001645">
    <property type="entry name" value="Folylpolyglutamate_synth"/>
</dbReference>
<comment type="similarity">
    <text evidence="1 10">Belongs to the folylpolyglutamate synthase family.</text>
</comment>
<feature type="domain" description="Mur ligase C-terminal" evidence="11">
    <location>
        <begin position="329"/>
        <end position="446"/>
    </location>
</feature>
<keyword evidence="5 10" id="KW-0547">Nucleotide-binding</keyword>
<name>A0A1M5ZU40_BUTFI</name>
<dbReference type="STRING" id="1121131.SAMN02745229_02675"/>
<reference evidence="14" key="1">
    <citation type="submission" date="2016-11" db="EMBL/GenBank/DDBJ databases">
        <authorList>
            <person name="Varghese N."/>
            <person name="Submissions S."/>
        </authorList>
    </citation>
    <scope>NUCLEOTIDE SEQUENCE [LARGE SCALE GENOMIC DNA]</scope>
    <source>
        <strain evidence="14">DSM 3071</strain>
    </source>
</reference>
<dbReference type="GeneID" id="89510901"/>
<comment type="catalytic activity">
    <reaction evidence="9">
        <text>(6S)-5,6,7,8-tetrahydrofolyl-(gamma-L-Glu)(n) + L-glutamate + ATP = (6S)-5,6,7,8-tetrahydrofolyl-(gamma-L-Glu)(n+1) + ADP + phosphate + H(+)</text>
        <dbReference type="Rhea" id="RHEA:10580"/>
        <dbReference type="Rhea" id="RHEA-COMP:14738"/>
        <dbReference type="Rhea" id="RHEA-COMP:14740"/>
        <dbReference type="ChEBI" id="CHEBI:15378"/>
        <dbReference type="ChEBI" id="CHEBI:29985"/>
        <dbReference type="ChEBI" id="CHEBI:30616"/>
        <dbReference type="ChEBI" id="CHEBI:43474"/>
        <dbReference type="ChEBI" id="CHEBI:141005"/>
        <dbReference type="ChEBI" id="CHEBI:456216"/>
        <dbReference type="EC" id="6.3.2.17"/>
    </reaction>
</comment>
<evidence type="ECO:0000256" key="2">
    <source>
        <dbReference type="ARBA" id="ARBA00013025"/>
    </source>
</evidence>
<keyword evidence="6 10" id="KW-0067">ATP-binding</keyword>
<organism evidence="13 14">
    <name type="scientific">Butyrivibrio fibrisolvens DSM 3071</name>
    <dbReference type="NCBI Taxonomy" id="1121131"/>
    <lineage>
        <taxon>Bacteria</taxon>
        <taxon>Bacillati</taxon>
        <taxon>Bacillota</taxon>
        <taxon>Clostridia</taxon>
        <taxon>Lachnospirales</taxon>
        <taxon>Lachnospiraceae</taxon>
        <taxon>Butyrivibrio</taxon>
    </lineage>
</organism>
<dbReference type="GO" id="GO:0005524">
    <property type="term" value="F:ATP binding"/>
    <property type="evidence" value="ECO:0007669"/>
    <property type="project" value="UniProtKB-KW"/>
</dbReference>
<gene>
    <name evidence="13" type="ORF">SAMN02745229_02675</name>
</gene>
<keyword evidence="3 10" id="KW-0436">Ligase</keyword>
<dbReference type="InterPro" id="IPR036615">
    <property type="entry name" value="Mur_ligase_C_dom_sf"/>
</dbReference>